<feature type="chain" id="PRO_5045724234" description="LPP20 lipoprotein" evidence="1">
    <location>
        <begin position="20"/>
        <end position="192"/>
    </location>
</feature>
<gene>
    <name evidence="2" type="ORF">RBH19_09855</name>
</gene>
<accession>A0ABU0W813</accession>
<proteinExistence type="predicted"/>
<dbReference type="Proteomes" id="UP001239019">
    <property type="component" value="Unassembled WGS sequence"/>
</dbReference>
<keyword evidence="3" id="KW-1185">Reference proteome</keyword>
<evidence type="ECO:0000313" key="3">
    <source>
        <dbReference type="Proteomes" id="UP001239019"/>
    </source>
</evidence>
<dbReference type="PROSITE" id="PS51257">
    <property type="entry name" value="PROKAR_LIPOPROTEIN"/>
    <property type="match status" value="1"/>
</dbReference>
<evidence type="ECO:0000256" key="1">
    <source>
        <dbReference type="SAM" id="SignalP"/>
    </source>
</evidence>
<evidence type="ECO:0000313" key="2">
    <source>
        <dbReference type="EMBL" id="MDQ2070181.1"/>
    </source>
</evidence>
<sequence length="192" mass="21265">MIRNVIIISGIAMALAACAGPEERPEDHIPDWVADPQSQVSDGLAATQCVPASEQFSIDRNEAVALTRQAMAAQIEVSVESMDETYQQQTRTADGEAVSGSTFQSVSRQLTDQTLSGLRVARTGYETINERRQLCTMLVMGESTMRQLFDDILAASERPVAAQDEAVLWEQFRHSMAREEMDRALERRRGGE</sequence>
<reference evidence="2 3" key="1">
    <citation type="submission" date="2023-08" db="EMBL/GenBank/DDBJ databases">
        <title>Whole-genome sequencing of halo(alkali)philic microorganisms from hypersaline lakes.</title>
        <authorList>
            <person name="Sorokin D.Y."/>
            <person name="Abbas B."/>
            <person name="Merkel A.Y."/>
        </authorList>
    </citation>
    <scope>NUCLEOTIDE SEQUENCE [LARGE SCALE GENOMIC DNA]</scope>
    <source>
        <strain evidence="2 3">AB-CW4</strain>
    </source>
</reference>
<dbReference type="EMBL" id="JAVDDT010000006">
    <property type="protein sequence ID" value="MDQ2070181.1"/>
    <property type="molecule type" value="Genomic_DNA"/>
</dbReference>
<evidence type="ECO:0008006" key="4">
    <source>
        <dbReference type="Google" id="ProtNLM"/>
    </source>
</evidence>
<feature type="signal peptide" evidence="1">
    <location>
        <begin position="1"/>
        <end position="19"/>
    </location>
</feature>
<organism evidence="2 3">
    <name type="scientific">Natronospira bacteriovora</name>
    <dbReference type="NCBI Taxonomy" id="3069753"/>
    <lineage>
        <taxon>Bacteria</taxon>
        <taxon>Pseudomonadati</taxon>
        <taxon>Pseudomonadota</taxon>
        <taxon>Gammaproteobacteria</taxon>
        <taxon>Natronospirales</taxon>
        <taxon>Natronospiraceae</taxon>
        <taxon>Natronospira</taxon>
    </lineage>
</organism>
<comment type="caution">
    <text evidence="2">The sequence shown here is derived from an EMBL/GenBank/DDBJ whole genome shotgun (WGS) entry which is preliminary data.</text>
</comment>
<name>A0ABU0W813_9GAMM</name>
<protein>
    <recommendedName>
        <fullName evidence="4">LPP20 lipoprotein</fullName>
    </recommendedName>
</protein>
<dbReference type="RefSeq" id="WP_306728678.1">
    <property type="nucleotide sequence ID" value="NZ_JAVDDT010000006.1"/>
</dbReference>
<keyword evidence="1" id="KW-0732">Signal</keyword>